<reference evidence="1" key="1">
    <citation type="submission" date="2023-10" db="EMBL/GenBank/DDBJ databases">
        <title>Genome assemblies of two species of porcelain crab, Petrolisthes cinctipes and Petrolisthes manimaculis (Anomura: Porcellanidae).</title>
        <authorList>
            <person name="Angst P."/>
        </authorList>
    </citation>
    <scope>NUCLEOTIDE SEQUENCE</scope>
    <source>
        <strain evidence="1">PB745_01</strain>
        <tissue evidence="1">Gill</tissue>
    </source>
</reference>
<keyword evidence="2" id="KW-1185">Reference proteome</keyword>
<evidence type="ECO:0000313" key="1">
    <source>
        <dbReference type="EMBL" id="KAK3867299.1"/>
    </source>
</evidence>
<sequence>MVFNRESQNIVLEASKRRKKSCSEVAKEILVRPNTLVSGHAVYRLRVPEGLKPWHELGKHRKTEMSIEDRLWFCESLCDWSEEDFLHLVV</sequence>
<dbReference type="EMBL" id="JAWQEG010003239">
    <property type="protein sequence ID" value="KAK3867299.1"/>
    <property type="molecule type" value="Genomic_DNA"/>
</dbReference>
<organism evidence="1 2">
    <name type="scientific">Petrolisthes cinctipes</name>
    <name type="common">Flat porcelain crab</name>
    <dbReference type="NCBI Taxonomy" id="88211"/>
    <lineage>
        <taxon>Eukaryota</taxon>
        <taxon>Metazoa</taxon>
        <taxon>Ecdysozoa</taxon>
        <taxon>Arthropoda</taxon>
        <taxon>Crustacea</taxon>
        <taxon>Multicrustacea</taxon>
        <taxon>Malacostraca</taxon>
        <taxon>Eumalacostraca</taxon>
        <taxon>Eucarida</taxon>
        <taxon>Decapoda</taxon>
        <taxon>Pleocyemata</taxon>
        <taxon>Anomura</taxon>
        <taxon>Galatheoidea</taxon>
        <taxon>Porcellanidae</taxon>
        <taxon>Petrolisthes</taxon>
    </lineage>
</organism>
<gene>
    <name evidence="1" type="ORF">Pcinc_027231</name>
</gene>
<name>A0AAE1F4C8_PETCI</name>
<proteinExistence type="predicted"/>
<dbReference type="AlphaFoldDB" id="A0AAE1F4C8"/>
<comment type="caution">
    <text evidence="1">The sequence shown here is derived from an EMBL/GenBank/DDBJ whole genome shotgun (WGS) entry which is preliminary data.</text>
</comment>
<evidence type="ECO:0000313" key="2">
    <source>
        <dbReference type="Proteomes" id="UP001286313"/>
    </source>
</evidence>
<accession>A0AAE1F4C8</accession>
<dbReference type="Proteomes" id="UP001286313">
    <property type="component" value="Unassembled WGS sequence"/>
</dbReference>
<protein>
    <submittedName>
        <fullName evidence="1">Uncharacterized protein</fullName>
    </submittedName>
</protein>